<evidence type="ECO:0000259" key="20">
    <source>
        <dbReference type="PROSITE" id="PS52020"/>
    </source>
</evidence>
<dbReference type="GO" id="GO:0042025">
    <property type="term" value="C:host cell nucleus"/>
    <property type="evidence" value="ECO:0007669"/>
    <property type="project" value="UniProtKB-SubCell"/>
</dbReference>
<dbReference type="GO" id="GO:0046872">
    <property type="term" value="F:metal ion binding"/>
    <property type="evidence" value="ECO:0007669"/>
    <property type="project" value="UniProtKB-KW"/>
</dbReference>
<dbReference type="EMBL" id="MK012442">
    <property type="protein sequence ID" value="AYP28708.1"/>
    <property type="molecule type" value="Genomic_DNA"/>
</dbReference>
<keyword evidence="21" id="KW-0347">Helicase</keyword>
<keyword evidence="10" id="KW-0479">Metal-binding</keyword>
<feature type="domain" description="CRESS-DNA virus Rep endonuclease" evidence="20">
    <location>
        <begin position="9"/>
        <end position="103"/>
    </location>
</feature>
<dbReference type="GO" id="GO:0016787">
    <property type="term" value="F:hydrolase activity"/>
    <property type="evidence" value="ECO:0007669"/>
    <property type="project" value="UniProtKB-KW"/>
</dbReference>
<evidence type="ECO:0000256" key="15">
    <source>
        <dbReference type="ARBA" id="ARBA00023125"/>
    </source>
</evidence>
<protein>
    <recommendedName>
        <fullName evidence="4">Replication-associated protein</fullName>
    </recommendedName>
    <alternativeName>
        <fullName evidence="17">ATP-dependent helicase Rep</fullName>
    </alternativeName>
    <alternativeName>
        <fullName evidence="18">RepP</fullName>
    </alternativeName>
</protein>
<keyword evidence="13" id="KW-0378">Hydrolase</keyword>
<organism evidence="21 22">
    <name type="scientific">Cressdnaviricota sp</name>
    <dbReference type="NCBI Taxonomy" id="2748378"/>
    <lineage>
        <taxon>Viruses</taxon>
        <taxon>Monodnaviria</taxon>
        <taxon>Shotokuvirae</taxon>
        <taxon>Cressdnaviricota</taxon>
    </lineage>
</organism>
<evidence type="ECO:0000256" key="1">
    <source>
        <dbReference type="ARBA" id="ARBA00001936"/>
    </source>
</evidence>
<sequence length="282" mass="32215">MAPRIPQNRRQGLYWCLTIPHHGFTPFLPNACDWIKGQLELGEHGYLHWQIICHFISKKSLVAVRSIFGPWHSELSRSDAASEYVWKEDTCVDPSTRFELGRLPFKRNSPVDWDSVLSAAKSGDHSSIPADIQVRCCHQLQTIGRLYARPVGMERVCNVYYGPTATGKSRRAWYEAGVDAYPKNPRTKWWDGYQSHSNVVLDEFRGAIDVSYLLVWLDRYPVLVEGKGTSMPLCATTIWITSNLAPSLWFPDLDAQTLDALLRRLNVIQFHEGFPWTPPVVD</sequence>
<keyword evidence="9" id="KW-0540">Nuclease</keyword>
<evidence type="ECO:0000256" key="14">
    <source>
        <dbReference type="ARBA" id="ARBA00023124"/>
    </source>
</evidence>
<keyword evidence="7" id="KW-0548">Nucleotidyltransferase</keyword>
<comment type="catalytic activity">
    <reaction evidence="19">
        <text>ATP + H2O = ADP + phosphate + H(+)</text>
        <dbReference type="Rhea" id="RHEA:13065"/>
        <dbReference type="ChEBI" id="CHEBI:15377"/>
        <dbReference type="ChEBI" id="CHEBI:15378"/>
        <dbReference type="ChEBI" id="CHEBI:30616"/>
        <dbReference type="ChEBI" id="CHEBI:43474"/>
        <dbReference type="ChEBI" id="CHEBI:456216"/>
    </reaction>
</comment>
<evidence type="ECO:0000313" key="22">
    <source>
        <dbReference type="Proteomes" id="UP000290158"/>
    </source>
</evidence>
<comment type="similarity">
    <text evidence="3">Belongs to the nanoviruses/circoviruses replication-associated protein family.</text>
</comment>
<dbReference type="InterPro" id="IPR049912">
    <property type="entry name" value="CRESS_DNA_REP"/>
</dbReference>
<evidence type="ECO:0000256" key="4">
    <source>
        <dbReference type="ARBA" id="ARBA00014531"/>
    </source>
</evidence>
<comment type="cofactor">
    <cofactor evidence="1">
        <name>Mn(2+)</name>
        <dbReference type="ChEBI" id="CHEBI:29035"/>
    </cofactor>
</comment>
<accession>A0A3G2YSS9</accession>
<comment type="subcellular location">
    <subcellularLocation>
        <location evidence="2">Host nucleus</location>
    </subcellularLocation>
</comment>
<dbReference type="PROSITE" id="PS52020">
    <property type="entry name" value="CRESS_DNA_REP"/>
    <property type="match status" value="1"/>
</dbReference>
<dbReference type="GO" id="GO:0003677">
    <property type="term" value="F:DNA binding"/>
    <property type="evidence" value="ECO:0007669"/>
    <property type="project" value="UniProtKB-KW"/>
</dbReference>
<evidence type="ECO:0000256" key="10">
    <source>
        <dbReference type="ARBA" id="ARBA00022723"/>
    </source>
</evidence>
<evidence type="ECO:0000256" key="19">
    <source>
        <dbReference type="ARBA" id="ARBA00049360"/>
    </source>
</evidence>
<evidence type="ECO:0000313" key="21">
    <source>
        <dbReference type="EMBL" id="AYP28708.1"/>
    </source>
</evidence>
<dbReference type="Gene3D" id="3.40.1310.20">
    <property type="match status" value="1"/>
</dbReference>
<evidence type="ECO:0000256" key="3">
    <source>
        <dbReference type="ARBA" id="ARBA00008545"/>
    </source>
</evidence>
<keyword evidence="11" id="KW-0547">Nucleotide-binding</keyword>
<dbReference type="GO" id="GO:0000166">
    <property type="term" value="F:nucleotide binding"/>
    <property type="evidence" value="ECO:0007669"/>
    <property type="project" value="UniProtKB-KW"/>
</dbReference>
<proteinExistence type="inferred from homology"/>
<evidence type="ECO:0000256" key="2">
    <source>
        <dbReference type="ARBA" id="ARBA00004147"/>
    </source>
</evidence>
<name>A0A3G2YSS9_9VIRU</name>
<dbReference type="GO" id="GO:0003724">
    <property type="term" value="F:RNA helicase activity"/>
    <property type="evidence" value="ECO:0007669"/>
    <property type="project" value="InterPro"/>
</dbReference>
<dbReference type="InterPro" id="IPR000605">
    <property type="entry name" value="Helicase_SF3_ssDNA/RNA_vir"/>
</dbReference>
<evidence type="ECO:0000256" key="16">
    <source>
        <dbReference type="ARBA" id="ARBA00023268"/>
    </source>
</evidence>
<reference evidence="21 22" key="1">
    <citation type="submission" date="2018-10" db="EMBL/GenBank/DDBJ databases">
        <title>Uncovering a Universe of Circular DNA Viruses in Animal Metagenomes.</title>
        <authorList>
            <person name="Tisza M."/>
            <person name="Buck C."/>
            <person name="Pastrana D."/>
            <person name="Welch N."/>
            <person name="Peretti A."/>
        </authorList>
    </citation>
    <scope>NUCLEOTIDE SEQUENCE [LARGE SCALE GENOMIC DNA]</scope>
    <source>
        <strain evidence="21">Ctbi59</strain>
    </source>
</reference>
<evidence type="ECO:0000256" key="11">
    <source>
        <dbReference type="ARBA" id="ARBA00022741"/>
    </source>
</evidence>
<keyword evidence="22" id="KW-1185">Reference proteome</keyword>
<keyword evidence="6" id="KW-0808">Transferase</keyword>
<evidence type="ECO:0000256" key="12">
    <source>
        <dbReference type="ARBA" id="ARBA00022759"/>
    </source>
</evidence>
<dbReference type="GO" id="GO:0004519">
    <property type="term" value="F:endonuclease activity"/>
    <property type="evidence" value="ECO:0007669"/>
    <property type="project" value="UniProtKB-KW"/>
</dbReference>
<evidence type="ECO:0000256" key="18">
    <source>
        <dbReference type="ARBA" id="ARBA00032243"/>
    </source>
</evidence>
<keyword evidence="14" id="KW-0190">Covalent protein-DNA linkage</keyword>
<keyword evidence="8" id="KW-0235">DNA replication</keyword>
<keyword evidence="5" id="KW-1048">Host nucleus</keyword>
<evidence type="ECO:0000256" key="9">
    <source>
        <dbReference type="ARBA" id="ARBA00022722"/>
    </source>
</evidence>
<evidence type="ECO:0000256" key="8">
    <source>
        <dbReference type="ARBA" id="ARBA00022705"/>
    </source>
</evidence>
<dbReference type="Pfam" id="PF00910">
    <property type="entry name" value="RNA_helicase"/>
    <property type="match status" value="1"/>
</dbReference>
<evidence type="ECO:0000256" key="7">
    <source>
        <dbReference type="ARBA" id="ARBA00022695"/>
    </source>
</evidence>
<dbReference type="GO" id="GO:0016779">
    <property type="term" value="F:nucleotidyltransferase activity"/>
    <property type="evidence" value="ECO:0007669"/>
    <property type="project" value="UniProtKB-KW"/>
</dbReference>
<evidence type="ECO:0000256" key="5">
    <source>
        <dbReference type="ARBA" id="ARBA00022562"/>
    </source>
</evidence>
<dbReference type="SUPFAM" id="SSF52540">
    <property type="entry name" value="P-loop containing nucleoside triphosphate hydrolases"/>
    <property type="match status" value="1"/>
</dbReference>
<keyword evidence="16" id="KW-0511">Multifunctional enzyme</keyword>
<dbReference type="GO" id="GO:0003723">
    <property type="term" value="F:RNA binding"/>
    <property type="evidence" value="ECO:0007669"/>
    <property type="project" value="InterPro"/>
</dbReference>
<keyword evidence="12" id="KW-0255">Endonuclease</keyword>
<dbReference type="InterPro" id="IPR027417">
    <property type="entry name" value="P-loop_NTPase"/>
</dbReference>
<dbReference type="GO" id="GO:0006260">
    <property type="term" value="P:DNA replication"/>
    <property type="evidence" value="ECO:0007669"/>
    <property type="project" value="UniProtKB-KW"/>
</dbReference>
<dbReference type="Proteomes" id="UP000290158">
    <property type="component" value="Segment"/>
</dbReference>
<keyword evidence="15" id="KW-0238">DNA-binding</keyword>
<evidence type="ECO:0000256" key="13">
    <source>
        <dbReference type="ARBA" id="ARBA00022801"/>
    </source>
</evidence>
<keyword evidence="21" id="KW-0067">ATP-binding</keyword>
<evidence type="ECO:0000256" key="6">
    <source>
        <dbReference type="ARBA" id="ARBA00022679"/>
    </source>
</evidence>
<evidence type="ECO:0000256" key="17">
    <source>
        <dbReference type="ARBA" id="ARBA00030754"/>
    </source>
</evidence>